<sequence length="352" mass="37171">MSRWSAPPPFLRAMRALGPIAAGAVLLSSCVGQPDADPQSGTGADGGVVDEEGAPGSTGSADPVATAPYHVSAEGIDLRFHINSLERYSDDMVVLTMSVTNDGDEATRVTDSLSEEGGQPSTPDGVSLIDTANEQRYMPLNRSDGETCHCSTWSGEESVEPGGRIETWVAFPAPPQDVEFVTVTTPVTPDFLDIPITDAESPDSSIADAPVAEPRVLGLRAFQDDVEGGTSRADSGDETTILLSSDVLFELNESALTPEADDILRQVAEEIDNASATTVEVDGYTDNTGSDAINDPLSEDRAASVEERLQELVTREGVGYEVAGHGSADPVGDNRTDEGREKNRRVTITFAK</sequence>
<dbReference type="EMBL" id="JBHTBH010000009">
    <property type="protein sequence ID" value="MFC7329796.1"/>
    <property type="molecule type" value="Genomic_DNA"/>
</dbReference>
<dbReference type="InterPro" id="IPR006664">
    <property type="entry name" value="OMP_bac"/>
</dbReference>
<dbReference type="PROSITE" id="PS51123">
    <property type="entry name" value="OMPA_2"/>
    <property type="match status" value="1"/>
</dbReference>
<evidence type="ECO:0000259" key="6">
    <source>
        <dbReference type="PROSITE" id="PS51123"/>
    </source>
</evidence>
<gene>
    <name evidence="7" type="ORF">ACFQRF_18855</name>
</gene>
<evidence type="ECO:0000313" key="8">
    <source>
        <dbReference type="Proteomes" id="UP001596540"/>
    </source>
</evidence>
<feature type="region of interest" description="Disordered" evidence="5">
    <location>
        <begin position="34"/>
        <end position="65"/>
    </location>
</feature>
<dbReference type="CDD" id="cd07185">
    <property type="entry name" value="OmpA_C-like"/>
    <property type="match status" value="1"/>
</dbReference>
<dbReference type="SUPFAM" id="SSF103088">
    <property type="entry name" value="OmpA-like"/>
    <property type="match status" value="1"/>
</dbReference>
<organism evidence="7 8">
    <name type="scientific">Marinactinospora rubrisoli</name>
    <dbReference type="NCBI Taxonomy" id="2715399"/>
    <lineage>
        <taxon>Bacteria</taxon>
        <taxon>Bacillati</taxon>
        <taxon>Actinomycetota</taxon>
        <taxon>Actinomycetes</taxon>
        <taxon>Streptosporangiales</taxon>
        <taxon>Nocardiopsidaceae</taxon>
        <taxon>Marinactinospora</taxon>
    </lineage>
</organism>
<dbReference type="Pfam" id="PF00691">
    <property type="entry name" value="OmpA"/>
    <property type="match status" value="1"/>
</dbReference>
<feature type="region of interest" description="Disordered" evidence="5">
    <location>
        <begin position="277"/>
        <end position="298"/>
    </location>
</feature>
<name>A0ABW2KKS6_9ACTN</name>
<dbReference type="InterPro" id="IPR006665">
    <property type="entry name" value="OmpA-like"/>
</dbReference>
<proteinExistence type="predicted"/>
<feature type="region of interest" description="Disordered" evidence="5">
    <location>
        <begin position="315"/>
        <end position="352"/>
    </location>
</feature>
<dbReference type="PANTHER" id="PTHR30329">
    <property type="entry name" value="STATOR ELEMENT OF FLAGELLAR MOTOR COMPLEX"/>
    <property type="match status" value="1"/>
</dbReference>
<dbReference type="InterPro" id="IPR050330">
    <property type="entry name" value="Bact_OuterMem_StrucFunc"/>
</dbReference>
<protein>
    <submittedName>
        <fullName evidence="7">OmpA family protein</fullName>
    </submittedName>
</protein>
<dbReference type="PANTHER" id="PTHR30329:SF21">
    <property type="entry name" value="LIPOPROTEIN YIAD-RELATED"/>
    <property type="match status" value="1"/>
</dbReference>
<keyword evidence="3" id="KW-0998">Cell outer membrane</keyword>
<comment type="caution">
    <text evidence="7">The sequence shown here is derived from an EMBL/GenBank/DDBJ whole genome shotgun (WGS) entry which is preliminary data.</text>
</comment>
<dbReference type="PROSITE" id="PS51257">
    <property type="entry name" value="PROKAR_LIPOPROTEIN"/>
    <property type="match status" value="1"/>
</dbReference>
<dbReference type="InterPro" id="IPR036737">
    <property type="entry name" value="OmpA-like_sf"/>
</dbReference>
<evidence type="ECO:0000256" key="3">
    <source>
        <dbReference type="ARBA" id="ARBA00023237"/>
    </source>
</evidence>
<accession>A0ABW2KKS6</accession>
<evidence type="ECO:0000256" key="4">
    <source>
        <dbReference type="PROSITE-ProRule" id="PRU00473"/>
    </source>
</evidence>
<feature type="domain" description="OmpA-like" evidence="6">
    <location>
        <begin position="236"/>
        <end position="352"/>
    </location>
</feature>
<evidence type="ECO:0000256" key="5">
    <source>
        <dbReference type="SAM" id="MobiDB-lite"/>
    </source>
</evidence>
<keyword evidence="8" id="KW-1185">Reference proteome</keyword>
<evidence type="ECO:0000256" key="2">
    <source>
        <dbReference type="ARBA" id="ARBA00023136"/>
    </source>
</evidence>
<dbReference type="Gene3D" id="3.30.1330.60">
    <property type="entry name" value="OmpA-like domain"/>
    <property type="match status" value="1"/>
</dbReference>
<comment type="subcellular location">
    <subcellularLocation>
        <location evidence="1">Cell outer membrane</location>
    </subcellularLocation>
</comment>
<feature type="compositionally biased region" description="Basic and acidic residues" evidence="5">
    <location>
        <begin position="332"/>
        <end position="341"/>
    </location>
</feature>
<dbReference type="Proteomes" id="UP001596540">
    <property type="component" value="Unassembled WGS sequence"/>
</dbReference>
<dbReference type="RefSeq" id="WP_379872449.1">
    <property type="nucleotide sequence ID" value="NZ_JBHTBH010000009.1"/>
</dbReference>
<dbReference type="PRINTS" id="PR01021">
    <property type="entry name" value="OMPADOMAIN"/>
</dbReference>
<evidence type="ECO:0000313" key="7">
    <source>
        <dbReference type="EMBL" id="MFC7329796.1"/>
    </source>
</evidence>
<evidence type="ECO:0000256" key="1">
    <source>
        <dbReference type="ARBA" id="ARBA00004442"/>
    </source>
</evidence>
<reference evidence="8" key="1">
    <citation type="journal article" date="2019" name="Int. J. Syst. Evol. Microbiol.">
        <title>The Global Catalogue of Microorganisms (GCM) 10K type strain sequencing project: providing services to taxonomists for standard genome sequencing and annotation.</title>
        <authorList>
            <consortium name="The Broad Institute Genomics Platform"/>
            <consortium name="The Broad Institute Genome Sequencing Center for Infectious Disease"/>
            <person name="Wu L."/>
            <person name="Ma J."/>
        </authorList>
    </citation>
    <scope>NUCLEOTIDE SEQUENCE [LARGE SCALE GENOMIC DNA]</scope>
    <source>
        <strain evidence="8">CGMCC 4.7382</strain>
    </source>
</reference>
<keyword evidence="2 4" id="KW-0472">Membrane</keyword>